<proteinExistence type="predicted"/>
<dbReference type="EMBL" id="JANIGO010000003">
    <property type="protein sequence ID" value="MCQ8896745.1"/>
    <property type="molecule type" value="Genomic_DNA"/>
</dbReference>
<comment type="caution">
    <text evidence="2">The sequence shown here is derived from an EMBL/GenBank/DDBJ whole genome shotgun (WGS) entry which is preliminary data.</text>
</comment>
<keyword evidence="1" id="KW-0732">Signal</keyword>
<evidence type="ECO:0000313" key="3">
    <source>
        <dbReference type="Proteomes" id="UP001204142"/>
    </source>
</evidence>
<name>A0ABT1WGU8_9BURK</name>
<feature type="chain" id="PRO_5046388618" evidence="1">
    <location>
        <begin position="23"/>
        <end position="103"/>
    </location>
</feature>
<keyword evidence="3" id="KW-1185">Reference proteome</keyword>
<evidence type="ECO:0000313" key="2">
    <source>
        <dbReference type="EMBL" id="MCQ8896745.1"/>
    </source>
</evidence>
<feature type="signal peptide" evidence="1">
    <location>
        <begin position="1"/>
        <end position="22"/>
    </location>
</feature>
<reference evidence="2 3" key="1">
    <citation type="submission" date="2022-07" db="EMBL/GenBank/DDBJ databases">
        <authorList>
            <person name="Xamxidin M."/>
            <person name="Wu M."/>
        </authorList>
    </citation>
    <scope>NUCLEOTIDE SEQUENCE [LARGE SCALE GENOMIC DNA]</scope>
    <source>
        <strain evidence="2 3">NBRC 111650</strain>
    </source>
</reference>
<sequence length="103" mass="10987">MKHASLSALLASSVAMTAPALADEGLPGFSKKSKYTDRREESWLGASPVKPDILASELKRLPGALAAVSLLTSEDKWTSSFRDGGCAVNRAPAERLIEEPHHS</sequence>
<protein>
    <submittedName>
        <fullName evidence="2">Uncharacterized protein</fullName>
    </submittedName>
</protein>
<dbReference type="Proteomes" id="UP001204142">
    <property type="component" value="Unassembled WGS sequence"/>
</dbReference>
<evidence type="ECO:0000256" key="1">
    <source>
        <dbReference type="SAM" id="SignalP"/>
    </source>
</evidence>
<dbReference type="RefSeq" id="WP_256764539.1">
    <property type="nucleotide sequence ID" value="NZ_JANIGO010000003.1"/>
</dbReference>
<accession>A0ABT1WGU8</accession>
<gene>
    <name evidence="2" type="ORF">NQT62_09905</name>
</gene>
<organism evidence="2 3">
    <name type="scientific">Limnobacter humi</name>
    <dbReference type="NCBI Taxonomy" id="1778671"/>
    <lineage>
        <taxon>Bacteria</taxon>
        <taxon>Pseudomonadati</taxon>
        <taxon>Pseudomonadota</taxon>
        <taxon>Betaproteobacteria</taxon>
        <taxon>Burkholderiales</taxon>
        <taxon>Burkholderiaceae</taxon>
        <taxon>Limnobacter</taxon>
    </lineage>
</organism>